<gene>
    <name evidence="7" type="primary">rpoE_25</name>
    <name evidence="7" type="ORF">Prum_080420</name>
</gene>
<dbReference type="PANTHER" id="PTHR43133">
    <property type="entry name" value="RNA POLYMERASE ECF-TYPE SIGMA FACTO"/>
    <property type="match status" value="1"/>
</dbReference>
<dbReference type="SUPFAM" id="SSF88946">
    <property type="entry name" value="Sigma2 domain of RNA polymerase sigma factors"/>
    <property type="match status" value="1"/>
</dbReference>
<dbReference type="EMBL" id="BLPG01000001">
    <property type="protein sequence ID" value="GFJ94400.1"/>
    <property type="molecule type" value="Genomic_DNA"/>
</dbReference>
<dbReference type="SUPFAM" id="SSF88659">
    <property type="entry name" value="Sigma3 and sigma4 domains of RNA polymerase sigma factors"/>
    <property type="match status" value="1"/>
</dbReference>
<protein>
    <submittedName>
        <fullName evidence="7">RNA polymerase sigma factor</fullName>
    </submittedName>
</protein>
<dbReference type="NCBIfam" id="TIGR02937">
    <property type="entry name" value="sigma70-ECF"/>
    <property type="match status" value="1"/>
</dbReference>
<comment type="caution">
    <text evidence="7">The sequence shown here is derived from an EMBL/GenBank/DDBJ whole genome shotgun (WGS) entry which is preliminary data.</text>
</comment>
<accession>A0A6V8LFG9</accession>
<comment type="similarity">
    <text evidence="1">Belongs to the sigma-70 factor family. ECF subfamily.</text>
</comment>
<proteinExistence type="inferred from homology"/>
<dbReference type="InterPro" id="IPR007627">
    <property type="entry name" value="RNA_pol_sigma70_r2"/>
</dbReference>
<dbReference type="Gene3D" id="1.10.1740.10">
    <property type="match status" value="1"/>
</dbReference>
<dbReference type="GO" id="GO:0016987">
    <property type="term" value="F:sigma factor activity"/>
    <property type="evidence" value="ECO:0007669"/>
    <property type="project" value="UniProtKB-KW"/>
</dbReference>
<keyword evidence="3" id="KW-0731">Sigma factor</keyword>
<keyword evidence="4" id="KW-0238">DNA-binding</keyword>
<reference evidence="7 8" key="1">
    <citation type="submission" date="2020-03" db="EMBL/GenBank/DDBJ databases">
        <title>Whole genome shotgun sequence of Phytohabitans rumicis NBRC 108638.</title>
        <authorList>
            <person name="Komaki H."/>
            <person name="Tamura T."/>
        </authorList>
    </citation>
    <scope>NUCLEOTIDE SEQUENCE [LARGE SCALE GENOMIC DNA]</scope>
    <source>
        <strain evidence="7 8">NBRC 108638</strain>
    </source>
</reference>
<organism evidence="7 8">
    <name type="scientific">Phytohabitans rumicis</name>
    <dbReference type="NCBI Taxonomy" id="1076125"/>
    <lineage>
        <taxon>Bacteria</taxon>
        <taxon>Bacillati</taxon>
        <taxon>Actinomycetota</taxon>
        <taxon>Actinomycetes</taxon>
        <taxon>Micromonosporales</taxon>
        <taxon>Micromonosporaceae</taxon>
    </lineage>
</organism>
<dbReference type="RefSeq" id="WP_173081489.1">
    <property type="nucleotide sequence ID" value="NZ_BAABJB010000080.1"/>
</dbReference>
<dbReference type="PANTHER" id="PTHR43133:SF8">
    <property type="entry name" value="RNA POLYMERASE SIGMA FACTOR HI_1459-RELATED"/>
    <property type="match status" value="1"/>
</dbReference>
<dbReference type="InterPro" id="IPR036388">
    <property type="entry name" value="WH-like_DNA-bd_sf"/>
</dbReference>
<evidence type="ECO:0000256" key="4">
    <source>
        <dbReference type="ARBA" id="ARBA00023125"/>
    </source>
</evidence>
<sequence>MDPLSEAGARELVERVRAGDEAAWVALTDRYVNLLWSVARGMRLSEADAADAVQTTWLHLVEGLDTLRDPDRVGAWLATTIRRECLAILRRRNRTVAAEGWDLIPDDAAPLDDALLRQERDAALWRAFRALGPRCQALLRVLMADPAPSYAEVSEALDMPIGGIGPTRRRCLDALRKIMFRGAHPFEAPSPGNA</sequence>
<evidence type="ECO:0000313" key="7">
    <source>
        <dbReference type="EMBL" id="GFJ94400.1"/>
    </source>
</evidence>
<dbReference type="Proteomes" id="UP000482960">
    <property type="component" value="Unassembled WGS sequence"/>
</dbReference>
<evidence type="ECO:0000256" key="5">
    <source>
        <dbReference type="ARBA" id="ARBA00023163"/>
    </source>
</evidence>
<dbReference type="Gene3D" id="1.10.10.10">
    <property type="entry name" value="Winged helix-like DNA-binding domain superfamily/Winged helix DNA-binding domain"/>
    <property type="match status" value="1"/>
</dbReference>
<dbReference type="Pfam" id="PF04542">
    <property type="entry name" value="Sigma70_r2"/>
    <property type="match status" value="1"/>
</dbReference>
<feature type="domain" description="RNA polymerase sigma-70 region 2" evidence="6">
    <location>
        <begin position="29"/>
        <end position="95"/>
    </location>
</feature>
<dbReference type="InterPro" id="IPR013325">
    <property type="entry name" value="RNA_pol_sigma_r2"/>
</dbReference>
<keyword evidence="8" id="KW-1185">Reference proteome</keyword>
<dbReference type="InterPro" id="IPR013324">
    <property type="entry name" value="RNA_pol_sigma_r3/r4-like"/>
</dbReference>
<keyword evidence="5" id="KW-0804">Transcription</keyword>
<evidence type="ECO:0000256" key="2">
    <source>
        <dbReference type="ARBA" id="ARBA00023015"/>
    </source>
</evidence>
<dbReference type="GO" id="GO:0003677">
    <property type="term" value="F:DNA binding"/>
    <property type="evidence" value="ECO:0007669"/>
    <property type="project" value="UniProtKB-KW"/>
</dbReference>
<evidence type="ECO:0000256" key="1">
    <source>
        <dbReference type="ARBA" id="ARBA00010641"/>
    </source>
</evidence>
<dbReference type="InterPro" id="IPR039425">
    <property type="entry name" value="RNA_pol_sigma-70-like"/>
</dbReference>
<evidence type="ECO:0000259" key="6">
    <source>
        <dbReference type="Pfam" id="PF04542"/>
    </source>
</evidence>
<dbReference type="InterPro" id="IPR014284">
    <property type="entry name" value="RNA_pol_sigma-70_dom"/>
</dbReference>
<reference evidence="7 8" key="2">
    <citation type="submission" date="2020-03" db="EMBL/GenBank/DDBJ databases">
        <authorList>
            <person name="Ichikawa N."/>
            <person name="Kimura A."/>
            <person name="Kitahashi Y."/>
            <person name="Uohara A."/>
        </authorList>
    </citation>
    <scope>NUCLEOTIDE SEQUENCE [LARGE SCALE GENOMIC DNA]</scope>
    <source>
        <strain evidence="7 8">NBRC 108638</strain>
    </source>
</reference>
<dbReference type="GO" id="GO:0006352">
    <property type="term" value="P:DNA-templated transcription initiation"/>
    <property type="evidence" value="ECO:0007669"/>
    <property type="project" value="InterPro"/>
</dbReference>
<evidence type="ECO:0000256" key="3">
    <source>
        <dbReference type="ARBA" id="ARBA00023082"/>
    </source>
</evidence>
<dbReference type="AlphaFoldDB" id="A0A6V8LFG9"/>
<name>A0A6V8LFG9_9ACTN</name>
<keyword evidence="2" id="KW-0805">Transcription regulation</keyword>
<evidence type="ECO:0000313" key="8">
    <source>
        <dbReference type="Proteomes" id="UP000482960"/>
    </source>
</evidence>